<dbReference type="Proteomes" id="UP000326532">
    <property type="component" value="Unassembled WGS sequence"/>
</dbReference>
<dbReference type="VEuPathDB" id="FungiDB:BDV34DRAFT_193921"/>
<evidence type="ECO:0000313" key="2">
    <source>
        <dbReference type="Proteomes" id="UP000326532"/>
    </source>
</evidence>
<sequence length="158" mass="18720">MDSRIYHAIHSFLFHSAYRTKKSRRYGQSNARPTPLLPHVDGAHNHARRHKLRKHVHWGAVVQLPDRPRKACYPNYFDERASHCKPILKPQTSLDRSMYYRNLWAMIELADQRLGYLYDCLRAADDETGLDWIIKVDDEFMGREANRRARVSADKTWE</sequence>
<dbReference type="EMBL" id="ML734963">
    <property type="protein sequence ID" value="KAB8206494.1"/>
    <property type="molecule type" value="Genomic_DNA"/>
</dbReference>
<accession>A0A5N6DNJ6</accession>
<dbReference type="AlphaFoldDB" id="A0A5N6DNJ6"/>
<gene>
    <name evidence="1" type="ORF">BDV34DRAFT_193921</name>
</gene>
<organism evidence="1 2">
    <name type="scientific">Aspergillus parasiticus</name>
    <dbReference type="NCBI Taxonomy" id="5067"/>
    <lineage>
        <taxon>Eukaryota</taxon>
        <taxon>Fungi</taxon>
        <taxon>Dikarya</taxon>
        <taxon>Ascomycota</taxon>
        <taxon>Pezizomycotina</taxon>
        <taxon>Eurotiomycetes</taxon>
        <taxon>Eurotiomycetidae</taxon>
        <taxon>Eurotiales</taxon>
        <taxon>Aspergillaceae</taxon>
        <taxon>Aspergillus</taxon>
        <taxon>Aspergillus subgen. Circumdati</taxon>
    </lineage>
</organism>
<proteinExistence type="predicted"/>
<evidence type="ECO:0000313" key="1">
    <source>
        <dbReference type="EMBL" id="KAB8206494.1"/>
    </source>
</evidence>
<name>A0A5N6DNJ6_ASPPA</name>
<protein>
    <submittedName>
        <fullName evidence="1">Uncharacterized protein</fullName>
    </submittedName>
</protein>
<keyword evidence="2" id="KW-1185">Reference proteome</keyword>
<reference evidence="1 2" key="1">
    <citation type="submission" date="2019-04" db="EMBL/GenBank/DDBJ databases">
        <title>Fungal friends and foes A comparative genomics study of 23 Aspergillus species from section Flavi.</title>
        <authorList>
            <consortium name="DOE Joint Genome Institute"/>
            <person name="Kjaerbolling I."/>
            <person name="Vesth T.C."/>
            <person name="Frisvad J.C."/>
            <person name="Nybo J.L."/>
            <person name="Theobald S."/>
            <person name="Kildgaard S."/>
            <person name="Petersen T.I."/>
            <person name="Kuo A."/>
            <person name="Sato A."/>
            <person name="Lyhne E.K."/>
            <person name="Kogle M.E."/>
            <person name="Wiebenga A."/>
            <person name="Kun R.S."/>
            <person name="Lubbers R.J."/>
            <person name="Makela M.R."/>
            <person name="Barry K."/>
            <person name="Chovatia M."/>
            <person name="Clum A."/>
            <person name="Daum C."/>
            <person name="Haridas S."/>
            <person name="He G."/>
            <person name="LaButti K."/>
            <person name="Lipzen A."/>
            <person name="Mondo S."/>
            <person name="Pangilinan J."/>
            <person name="Riley R."/>
            <person name="Salamov A."/>
            <person name="Simmons B.A."/>
            <person name="Magnuson J.K."/>
            <person name="Henrissat B."/>
            <person name="Mortensen U.H."/>
            <person name="Larsen T.O."/>
            <person name="De vries R.P."/>
            <person name="Grigoriev I.V."/>
            <person name="Machida M."/>
            <person name="Baker S.E."/>
            <person name="Andersen M.R."/>
        </authorList>
    </citation>
    <scope>NUCLEOTIDE SEQUENCE [LARGE SCALE GENOMIC DNA]</scope>
    <source>
        <strain evidence="1 2">CBS 117618</strain>
    </source>
</reference>